<name>A0ABR7DEQ8_9CLOT</name>
<dbReference type="Gene3D" id="3.40.50.360">
    <property type="match status" value="1"/>
</dbReference>
<organism evidence="9 10">
    <name type="scientific">Clostridium hominis</name>
    <dbReference type="NCBI Taxonomy" id="2763036"/>
    <lineage>
        <taxon>Bacteria</taxon>
        <taxon>Bacillati</taxon>
        <taxon>Bacillota</taxon>
        <taxon>Clostridia</taxon>
        <taxon>Eubacteriales</taxon>
        <taxon>Clostridiaceae</taxon>
        <taxon>Clostridium</taxon>
    </lineage>
</organism>
<dbReference type="InterPro" id="IPR029039">
    <property type="entry name" value="Flavoprotein-like_sf"/>
</dbReference>
<evidence type="ECO:0000313" key="9">
    <source>
        <dbReference type="EMBL" id="MBC5629884.1"/>
    </source>
</evidence>
<evidence type="ECO:0000256" key="4">
    <source>
        <dbReference type="ARBA" id="ARBA00022485"/>
    </source>
</evidence>
<dbReference type="Proteomes" id="UP000596929">
    <property type="component" value="Unassembled WGS sequence"/>
</dbReference>
<protein>
    <recommendedName>
        <fullName evidence="3">Ferredoxin</fullName>
    </recommendedName>
</protein>
<dbReference type="PANTHER" id="PTHR24960:SF79">
    <property type="entry name" value="PHOTOSYSTEM I IRON-SULFUR CENTER"/>
    <property type="match status" value="1"/>
</dbReference>
<evidence type="ECO:0000313" key="10">
    <source>
        <dbReference type="Proteomes" id="UP000596929"/>
    </source>
</evidence>
<keyword evidence="5" id="KW-0479">Metal-binding</keyword>
<dbReference type="SUPFAM" id="SSF54862">
    <property type="entry name" value="4Fe-4S ferredoxins"/>
    <property type="match status" value="1"/>
</dbReference>
<dbReference type="SUPFAM" id="SSF52218">
    <property type="entry name" value="Flavoproteins"/>
    <property type="match status" value="1"/>
</dbReference>
<evidence type="ECO:0000256" key="5">
    <source>
        <dbReference type="ARBA" id="ARBA00022723"/>
    </source>
</evidence>
<dbReference type="EMBL" id="JACOOO010000031">
    <property type="protein sequence ID" value="MBC5629884.1"/>
    <property type="molecule type" value="Genomic_DNA"/>
</dbReference>
<dbReference type="InterPro" id="IPR017896">
    <property type="entry name" value="4Fe4S_Fe-S-bd"/>
</dbReference>
<evidence type="ECO:0000256" key="3">
    <source>
        <dbReference type="ARBA" id="ARBA00013529"/>
    </source>
</evidence>
<evidence type="ECO:0000256" key="1">
    <source>
        <dbReference type="ARBA" id="ARBA00001966"/>
    </source>
</evidence>
<gene>
    <name evidence="9" type="ORF">H8S20_13460</name>
</gene>
<evidence type="ECO:0000259" key="8">
    <source>
        <dbReference type="PROSITE" id="PS51379"/>
    </source>
</evidence>
<feature type="domain" description="4Fe-4S ferredoxin-type" evidence="8">
    <location>
        <begin position="185"/>
        <end position="214"/>
    </location>
</feature>
<comment type="function">
    <text evidence="2">Ferredoxins are iron-sulfur proteins that transfer electrons in a wide variety of metabolic reactions.</text>
</comment>
<dbReference type="InterPro" id="IPR017900">
    <property type="entry name" value="4Fe4S_Fe_S_CS"/>
</dbReference>
<comment type="caution">
    <text evidence="9">The sequence shown here is derived from an EMBL/GenBank/DDBJ whole genome shotgun (WGS) entry which is preliminary data.</text>
</comment>
<accession>A0ABR7DEQ8</accession>
<dbReference type="InterPro" id="IPR050157">
    <property type="entry name" value="PSI_iron-sulfur_center"/>
</dbReference>
<feature type="domain" description="4Fe-4S ferredoxin-type" evidence="8">
    <location>
        <begin position="219"/>
        <end position="241"/>
    </location>
</feature>
<dbReference type="InterPro" id="IPR047964">
    <property type="entry name" value="EFR1-like"/>
</dbReference>
<sequence length="261" mass="29033">MKFYFSGTGNSLYVAKGIGEKDEEVIPIAKLMDTKDEVYEFILKENESIGFIYPIYAWGPPKMVVEFISKIKFINFNNNYIYAVATCGENIGNAMKIINKALTKHEMSLTSGFSVVMPNNYVIFGDIDSDDVAKEVLVKANNRIKEINKIIKSRESGVFDVIKGPMPGILTAIVNPLFTKQATSTKSFYANDNCTGCGICEKVCNSNTIKVKGKPIWGKECTGCLACLHLCPTKAINYGKGTEKKGRYINPLIKRSEMNLR</sequence>
<dbReference type="PROSITE" id="PS51379">
    <property type="entry name" value="4FE4S_FER_2"/>
    <property type="match status" value="2"/>
</dbReference>
<keyword evidence="7" id="KW-0411">Iron-sulfur</keyword>
<keyword evidence="4" id="KW-0004">4Fe-4S</keyword>
<evidence type="ECO:0000256" key="2">
    <source>
        <dbReference type="ARBA" id="ARBA00003532"/>
    </source>
</evidence>
<reference evidence="9 10" key="1">
    <citation type="submission" date="2020-08" db="EMBL/GenBank/DDBJ databases">
        <title>Genome public.</title>
        <authorList>
            <person name="Liu C."/>
            <person name="Sun Q."/>
        </authorList>
    </citation>
    <scope>NUCLEOTIDE SEQUENCE [LARGE SCALE GENOMIC DNA]</scope>
    <source>
        <strain evidence="9 10">NSJ-6</strain>
    </source>
</reference>
<dbReference type="NCBIfam" id="NF038196">
    <property type="entry name" value="ferrodoxin_EFR1"/>
    <property type="match status" value="1"/>
</dbReference>
<dbReference type="RefSeq" id="WP_186860452.1">
    <property type="nucleotide sequence ID" value="NZ_JACOOO010000031.1"/>
</dbReference>
<comment type="cofactor">
    <cofactor evidence="1">
        <name>[4Fe-4S] cluster</name>
        <dbReference type="ChEBI" id="CHEBI:49883"/>
    </cofactor>
</comment>
<keyword evidence="10" id="KW-1185">Reference proteome</keyword>
<dbReference type="PROSITE" id="PS00198">
    <property type="entry name" value="4FE4S_FER_1"/>
    <property type="match status" value="1"/>
</dbReference>
<evidence type="ECO:0000256" key="6">
    <source>
        <dbReference type="ARBA" id="ARBA00023004"/>
    </source>
</evidence>
<proteinExistence type="predicted"/>
<evidence type="ECO:0000256" key="7">
    <source>
        <dbReference type="ARBA" id="ARBA00023014"/>
    </source>
</evidence>
<keyword evidence="6" id="KW-0408">Iron</keyword>
<dbReference type="Gene3D" id="3.30.70.20">
    <property type="match status" value="1"/>
</dbReference>
<dbReference type="PANTHER" id="PTHR24960">
    <property type="entry name" value="PHOTOSYSTEM I IRON-SULFUR CENTER-RELATED"/>
    <property type="match status" value="1"/>
</dbReference>